<dbReference type="OrthoDB" id="8241126at2"/>
<gene>
    <name evidence="1" type="ORF">C8J28_1572</name>
</gene>
<reference evidence="1 2" key="1">
    <citation type="submission" date="2018-04" db="EMBL/GenBank/DDBJ databases">
        <title>Genomic Encyclopedia of Type Strains, Phase III (KMG-III): the genomes of soil and plant-associated and newly described type strains.</title>
        <authorList>
            <person name="Whitman W."/>
        </authorList>
    </citation>
    <scope>NUCLEOTIDE SEQUENCE [LARGE SCALE GENOMIC DNA]</scope>
    <source>
        <strain evidence="1 2">KA25</strain>
    </source>
</reference>
<evidence type="ECO:0000313" key="2">
    <source>
        <dbReference type="Proteomes" id="UP000244060"/>
    </source>
</evidence>
<name>A0A2T5JIJ4_9RHOB</name>
<organism evidence="1 2">
    <name type="scientific">Cereibacter azotoformans</name>
    <dbReference type="NCBI Taxonomy" id="43057"/>
    <lineage>
        <taxon>Bacteria</taxon>
        <taxon>Pseudomonadati</taxon>
        <taxon>Pseudomonadota</taxon>
        <taxon>Alphaproteobacteria</taxon>
        <taxon>Rhodobacterales</taxon>
        <taxon>Paracoccaceae</taxon>
        <taxon>Cereibacter</taxon>
    </lineage>
</organism>
<dbReference type="AlphaFoldDB" id="A0A2T5JIJ4"/>
<dbReference type="EMBL" id="QAOT01000057">
    <property type="protein sequence ID" value="PTR05830.1"/>
    <property type="molecule type" value="Genomic_DNA"/>
</dbReference>
<dbReference type="Proteomes" id="UP000244060">
    <property type="component" value="Unassembled WGS sequence"/>
</dbReference>
<comment type="caution">
    <text evidence="1">The sequence shown here is derived from an EMBL/GenBank/DDBJ whole genome shotgun (WGS) entry which is preliminary data.</text>
</comment>
<accession>A0A2T5JIJ4</accession>
<keyword evidence="2" id="KW-1185">Reference proteome</keyword>
<proteinExistence type="predicted"/>
<dbReference type="RefSeq" id="WP_146172366.1">
    <property type="nucleotide sequence ID" value="NZ_CP090021.1"/>
</dbReference>
<sequence length="64" mass="6977">MPRRTIPQQLDLFDPPCAAGSLPLPDWRSLPDETQATLTGLMVRLILDHADGADGQRKEAGHDA</sequence>
<evidence type="ECO:0000313" key="1">
    <source>
        <dbReference type="EMBL" id="PTR05830.1"/>
    </source>
</evidence>
<protein>
    <submittedName>
        <fullName evidence="1">Uncharacterized protein</fullName>
    </submittedName>
</protein>